<evidence type="ECO:0000313" key="2">
    <source>
        <dbReference type="EMBL" id="MCK8782424.1"/>
    </source>
</evidence>
<dbReference type="CDD" id="cd08653">
    <property type="entry name" value="FMT_core_like_3"/>
    <property type="match status" value="1"/>
</dbReference>
<proteinExistence type="predicted"/>
<evidence type="ECO:0000313" key="3">
    <source>
        <dbReference type="Proteomes" id="UP001202827"/>
    </source>
</evidence>
<dbReference type="InterPro" id="IPR002376">
    <property type="entry name" value="Formyl_transf_N"/>
</dbReference>
<gene>
    <name evidence="2" type="ORF">M0654_20820</name>
</gene>
<dbReference type="GO" id="GO:0016740">
    <property type="term" value="F:transferase activity"/>
    <property type="evidence" value="ECO:0007669"/>
    <property type="project" value="UniProtKB-KW"/>
</dbReference>
<keyword evidence="2" id="KW-0808">Transferase</keyword>
<evidence type="ECO:0000259" key="1">
    <source>
        <dbReference type="Pfam" id="PF00551"/>
    </source>
</evidence>
<feature type="domain" description="Formyl transferase N-terminal" evidence="1">
    <location>
        <begin position="100"/>
        <end position="203"/>
    </location>
</feature>
<dbReference type="RefSeq" id="WP_248684716.1">
    <property type="nucleotide sequence ID" value="NZ_JALPRY010000027.1"/>
</dbReference>
<keyword evidence="3" id="KW-1185">Reference proteome</keyword>
<dbReference type="InterPro" id="IPR036477">
    <property type="entry name" value="Formyl_transf_N_sf"/>
</dbReference>
<name>A0ABT0IX48_9HYPH</name>
<dbReference type="Proteomes" id="UP001202827">
    <property type="component" value="Unassembled WGS sequence"/>
</dbReference>
<organism evidence="2 3">
    <name type="scientific">Neorhizobium turbinariae</name>
    <dbReference type="NCBI Taxonomy" id="2937795"/>
    <lineage>
        <taxon>Bacteria</taxon>
        <taxon>Pseudomonadati</taxon>
        <taxon>Pseudomonadota</taxon>
        <taxon>Alphaproteobacteria</taxon>
        <taxon>Hyphomicrobiales</taxon>
        <taxon>Rhizobiaceae</taxon>
        <taxon>Rhizobium/Agrobacterium group</taxon>
        <taxon>Neorhizobium</taxon>
    </lineage>
</organism>
<dbReference type="Gene3D" id="3.40.50.170">
    <property type="entry name" value="Formyl transferase, N-terminal domain"/>
    <property type="match status" value="1"/>
</dbReference>
<dbReference type="SUPFAM" id="SSF53328">
    <property type="entry name" value="Formyltransferase"/>
    <property type="match status" value="1"/>
</dbReference>
<comment type="caution">
    <text evidence="2">The sequence shown here is derived from an EMBL/GenBank/DDBJ whole genome shotgun (WGS) entry which is preliminary data.</text>
</comment>
<dbReference type="EMBL" id="JALPRY010000027">
    <property type="protein sequence ID" value="MCK8782424.1"/>
    <property type="molecule type" value="Genomic_DNA"/>
</dbReference>
<protein>
    <submittedName>
        <fullName evidence="2">Formyl transferase</fullName>
    </submittedName>
</protein>
<dbReference type="Pfam" id="PF00551">
    <property type="entry name" value="Formyl_trans_N"/>
    <property type="match status" value="1"/>
</dbReference>
<accession>A0ABT0IX48</accession>
<reference evidence="2 3" key="1">
    <citation type="submission" date="2022-04" db="EMBL/GenBank/DDBJ databases">
        <title>Rhizobium coralii sp. nov., isolated from coral Turbinaria peltata.</title>
        <authorList>
            <person name="Sun H."/>
        </authorList>
    </citation>
    <scope>NUCLEOTIDE SEQUENCE [LARGE SCALE GENOMIC DNA]</scope>
    <source>
        <strain evidence="2 3">NTR19</strain>
    </source>
</reference>
<sequence length="257" mass="28144">MREQDPLVVVMTAGGMNPQVMINALSERFPNLHVIEEQPETKGTLLKRRARRFGWITALGQLATMVASRLGKSVAARRSIEILRDYGRSAEPNPSVPVTRVASLNDPTCHAAVTALQPKAIFTISCRILSARTLAAMPCPVINFHAGINPMYRGQMGGYWARVAGDEENFGATVHLVDKGIDTGGSLYEKRIKPSPSDSLATYPLLMTAAAVDISIQAIEDALNGTLKPYQPSGPSHLRYPPPVWTWAYHGLTKRIW</sequence>